<comment type="caution">
    <text evidence="5">The sequence shown here is derived from an EMBL/GenBank/DDBJ whole genome shotgun (WGS) entry which is preliminary data.</text>
</comment>
<dbReference type="Pfam" id="PF22725">
    <property type="entry name" value="GFO_IDH_MocA_C3"/>
    <property type="match status" value="1"/>
</dbReference>
<dbReference type="Gene3D" id="3.40.50.720">
    <property type="entry name" value="NAD(P)-binding Rossmann-like Domain"/>
    <property type="match status" value="1"/>
</dbReference>
<protein>
    <submittedName>
        <fullName evidence="5">Gfo/Idh/MocA family oxidoreductase</fullName>
    </submittedName>
</protein>
<feature type="region of interest" description="Disordered" evidence="2">
    <location>
        <begin position="1"/>
        <end position="22"/>
    </location>
</feature>
<keyword evidence="1" id="KW-0520">NAD</keyword>
<dbReference type="InterPro" id="IPR000683">
    <property type="entry name" value="Gfo/Idh/MocA-like_OxRdtase_N"/>
</dbReference>
<feature type="domain" description="GFO/IDH/MocA-like oxidoreductase" evidence="4">
    <location>
        <begin position="165"/>
        <end position="276"/>
    </location>
</feature>
<sequence>MRFGRAAKVPPDRVARSMGGSMETSHPVLHLQELEERLRVAVIGAGYWGPNLARNFRASPDWELAAICDLDTTRASALAASIGGARVVGSLDELLDTVEVDAVAIATPARTHHGVALTALRADKHVLVEKPLADSLPRGRDMVAEAAARGLVLMADHTYCYTPAVQKIRDLVRAGELGEILYVDSVRINLGLVQPDVDVFWDLAPHDLAILDYVLPGGLHPAEVSAHGADPLGTGHDCVGHVTFALPDEAMAHIHVNWLSPTKIRQMVLGGTERTLVWDDLNPQQRLSVYDRGVQMPTRGASRQDRRAAAISYRLGDTWSPALPEHEALSLMVSEFATSIRQNRPAATSGASGLRVLAVLDAVSRSVVDGGGVVSVDDGAFAPPGAPSAQTAAVGAPGSPPLASPAAFAAAAGTLPAQEVLR</sequence>
<dbReference type="Pfam" id="PF01408">
    <property type="entry name" value="GFO_IDH_MocA"/>
    <property type="match status" value="1"/>
</dbReference>
<organism evidence="5 6">
    <name type="scientific">Sinomonas flava</name>
    <dbReference type="NCBI Taxonomy" id="496857"/>
    <lineage>
        <taxon>Bacteria</taxon>
        <taxon>Bacillati</taxon>
        <taxon>Actinomycetota</taxon>
        <taxon>Actinomycetes</taxon>
        <taxon>Micrococcales</taxon>
        <taxon>Micrococcaceae</taxon>
        <taxon>Sinomonas</taxon>
    </lineage>
</organism>
<dbReference type="PANTHER" id="PTHR43377:SF6">
    <property type="entry name" value="GFO_IDH_MOCA-LIKE OXIDOREDUCTASE N-TERMINAL DOMAIN-CONTAINING PROTEIN"/>
    <property type="match status" value="1"/>
</dbReference>
<dbReference type="Proteomes" id="UP001500432">
    <property type="component" value="Unassembled WGS sequence"/>
</dbReference>
<evidence type="ECO:0000313" key="5">
    <source>
        <dbReference type="EMBL" id="GAA2200384.1"/>
    </source>
</evidence>
<evidence type="ECO:0000256" key="1">
    <source>
        <dbReference type="ARBA" id="ARBA00023027"/>
    </source>
</evidence>
<evidence type="ECO:0000313" key="6">
    <source>
        <dbReference type="Proteomes" id="UP001500432"/>
    </source>
</evidence>
<evidence type="ECO:0000259" key="3">
    <source>
        <dbReference type="Pfam" id="PF01408"/>
    </source>
</evidence>
<keyword evidence="6" id="KW-1185">Reference proteome</keyword>
<proteinExistence type="predicted"/>
<dbReference type="PANTHER" id="PTHR43377">
    <property type="entry name" value="BILIVERDIN REDUCTASE A"/>
    <property type="match status" value="1"/>
</dbReference>
<dbReference type="EMBL" id="BAAAQW010000005">
    <property type="protein sequence ID" value="GAA2200384.1"/>
    <property type="molecule type" value="Genomic_DNA"/>
</dbReference>
<reference evidence="6" key="1">
    <citation type="journal article" date="2019" name="Int. J. Syst. Evol. Microbiol.">
        <title>The Global Catalogue of Microorganisms (GCM) 10K type strain sequencing project: providing services to taxonomists for standard genome sequencing and annotation.</title>
        <authorList>
            <consortium name="The Broad Institute Genomics Platform"/>
            <consortium name="The Broad Institute Genome Sequencing Center for Infectious Disease"/>
            <person name="Wu L."/>
            <person name="Ma J."/>
        </authorList>
    </citation>
    <scope>NUCLEOTIDE SEQUENCE [LARGE SCALE GENOMIC DNA]</scope>
    <source>
        <strain evidence="6">JCM 16034</strain>
    </source>
</reference>
<dbReference type="InterPro" id="IPR036291">
    <property type="entry name" value="NAD(P)-bd_dom_sf"/>
</dbReference>
<dbReference type="InterPro" id="IPR055170">
    <property type="entry name" value="GFO_IDH_MocA-like_dom"/>
</dbReference>
<dbReference type="InterPro" id="IPR051450">
    <property type="entry name" value="Gfo/Idh/MocA_Oxidoreductases"/>
</dbReference>
<dbReference type="SUPFAM" id="SSF55347">
    <property type="entry name" value="Glyceraldehyde-3-phosphate dehydrogenase-like, C-terminal domain"/>
    <property type="match status" value="1"/>
</dbReference>
<evidence type="ECO:0000259" key="4">
    <source>
        <dbReference type="Pfam" id="PF22725"/>
    </source>
</evidence>
<evidence type="ECO:0000256" key="2">
    <source>
        <dbReference type="SAM" id="MobiDB-lite"/>
    </source>
</evidence>
<name>A0ABP5NLF9_9MICC</name>
<dbReference type="SUPFAM" id="SSF51735">
    <property type="entry name" value="NAD(P)-binding Rossmann-fold domains"/>
    <property type="match status" value="1"/>
</dbReference>
<gene>
    <name evidence="5" type="ORF">GCM10009849_20650</name>
</gene>
<accession>A0ABP5NLF9</accession>
<dbReference type="Gene3D" id="3.30.360.10">
    <property type="entry name" value="Dihydrodipicolinate Reductase, domain 2"/>
    <property type="match status" value="1"/>
</dbReference>
<feature type="domain" description="Gfo/Idh/MocA-like oxidoreductase N-terminal" evidence="3">
    <location>
        <begin position="38"/>
        <end position="157"/>
    </location>
</feature>